<accession>A0A327Y0I9</accession>
<name>A0A327Y0I9_9RHOB</name>
<comment type="caution">
    <text evidence="2">The sequence shown here is derived from an EMBL/GenBank/DDBJ whole genome shotgun (WGS) entry which is preliminary data.</text>
</comment>
<feature type="signal peptide" evidence="1">
    <location>
        <begin position="1"/>
        <end position="24"/>
    </location>
</feature>
<reference evidence="2 3" key="1">
    <citation type="submission" date="2018-06" db="EMBL/GenBank/DDBJ databases">
        <title>Genomic Encyclopedia of Archaeal and Bacterial Type Strains, Phase II (KMG-II): from individual species to whole genera.</title>
        <authorList>
            <person name="Goeker M."/>
        </authorList>
    </citation>
    <scope>NUCLEOTIDE SEQUENCE [LARGE SCALE GENOMIC DNA]</scope>
    <source>
        <strain evidence="2 3">DSM 22011</strain>
    </source>
</reference>
<dbReference type="AlphaFoldDB" id="A0A327Y0I9"/>
<keyword evidence="3" id="KW-1185">Reference proteome</keyword>
<feature type="chain" id="PRO_5016333891" evidence="1">
    <location>
        <begin position="25"/>
        <end position="140"/>
    </location>
</feature>
<gene>
    <name evidence="2" type="ORF">ATI53_103934</name>
</gene>
<evidence type="ECO:0000313" key="2">
    <source>
        <dbReference type="EMBL" id="RAK13205.1"/>
    </source>
</evidence>
<protein>
    <submittedName>
        <fullName evidence="2">Uncharacterized protein</fullName>
    </submittedName>
</protein>
<dbReference type="OrthoDB" id="7848466at2"/>
<dbReference type="RefSeq" id="WP_111550949.1">
    <property type="nucleotide sequence ID" value="NZ_LIQE01000158.1"/>
</dbReference>
<proteinExistence type="predicted"/>
<organism evidence="2 3">
    <name type="scientific">Salipiger aestuarii</name>
    <dbReference type="NCBI Taxonomy" id="568098"/>
    <lineage>
        <taxon>Bacteria</taxon>
        <taxon>Pseudomonadati</taxon>
        <taxon>Pseudomonadota</taxon>
        <taxon>Alphaproteobacteria</taxon>
        <taxon>Rhodobacterales</taxon>
        <taxon>Roseobacteraceae</taxon>
        <taxon>Salipiger</taxon>
    </lineage>
</organism>
<evidence type="ECO:0000256" key="1">
    <source>
        <dbReference type="SAM" id="SignalP"/>
    </source>
</evidence>
<dbReference type="Proteomes" id="UP000249165">
    <property type="component" value="Unassembled WGS sequence"/>
</dbReference>
<dbReference type="EMBL" id="QLMG01000039">
    <property type="protein sequence ID" value="RAK13205.1"/>
    <property type="molecule type" value="Genomic_DNA"/>
</dbReference>
<keyword evidence="1" id="KW-0732">Signal</keyword>
<sequence>MFLNIFKAALAVAAGAFATGAVLAAEPQPIQQHNSNAVWFENWLGLSGATMKVVAPDGQIQTIEAQSGTPVYRLDGRQSVDGVYRYEISAATGETVKIVNPVDNGRGDQGETSMKKPFYMTGHFVVSRNVIITPKDVQEE</sequence>
<evidence type="ECO:0000313" key="3">
    <source>
        <dbReference type="Proteomes" id="UP000249165"/>
    </source>
</evidence>